<dbReference type="InterPro" id="IPR018673">
    <property type="entry name" value="DUF2141"/>
</dbReference>
<protein>
    <submittedName>
        <fullName evidence="1">DUF2141 domain-containing protein</fullName>
    </submittedName>
</protein>
<dbReference type="AlphaFoldDB" id="A0A4U6D147"/>
<keyword evidence="2" id="KW-1185">Reference proteome</keyword>
<dbReference type="EMBL" id="SZVO01000019">
    <property type="protein sequence ID" value="TKT87504.1"/>
    <property type="molecule type" value="Genomic_DNA"/>
</dbReference>
<dbReference type="Proteomes" id="UP000304900">
    <property type="component" value="Unassembled WGS sequence"/>
</dbReference>
<dbReference type="OrthoDB" id="9788332at2"/>
<reference evidence="1 2" key="1">
    <citation type="submission" date="2019-05" db="EMBL/GenBank/DDBJ databases">
        <title>Dyadobacter AR-3-8 sp. nov., isolated from arctic soil.</title>
        <authorList>
            <person name="Chaudhary D.K."/>
        </authorList>
    </citation>
    <scope>NUCLEOTIDE SEQUENCE [LARGE SCALE GENOMIC DNA]</scope>
    <source>
        <strain evidence="1 2">AR-3-8</strain>
    </source>
</reference>
<dbReference type="Pfam" id="PF09912">
    <property type="entry name" value="DUF2141"/>
    <property type="match status" value="1"/>
</dbReference>
<evidence type="ECO:0000313" key="2">
    <source>
        <dbReference type="Proteomes" id="UP000304900"/>
    </source>
</evidence>
<gene>
    <name evidence="1" type="ORF">FDK13_29760</name>
</gene>
<sequence>MKLIYTATFAFFLFSSFVLSINSKQTLLISNLENKTGKLFIGWYSSKETFAGKNPEFKKEVDVRNLSEISIPFDDIPDGKYGISIYLDENNNGKMDLNFLGIPKEKYGFSNNVFPATRAANFQETAFEIQGKSKIIPIRLK</sequence>
<evidence type="ECO:0000313" key="1">
    <source>
        <dbReference type="EMBL" id="TKT87504.1"/>
    </source>
</evidence>
<dbReference type="RefSeq" id="WP_137343669.1">
    <property type="nucleotide sequence ID" value="NZ_BSQH01000004.1"/>
</dbReference>
<name>A0A4U6D147_9BACT</name>
<accession>A0A4U6D147</accession>
<proteinExistence type="predicted"/>
<comment type="caution">
    <text evidence="1">The sequence shown here is derived from an EMBL/GenBank/DDBJ whole genome shotgun (WGS) entry which is preliminary data.</text>
</comment>
<organism evidence="1 2">
    <name type="scientific">Dyadobacter frigoris</name>
    <dbReference type="NCBI Taxonomy" id="2576211"/>
    <lineage>
        <taxon>Bacteria</taxon>
        <taxon>Pseudomonadati</taxon>
        <taxon>Bacteroidota</taxon>
        <taxon>Cytophagia</taxon>
        <taxon>Cytophagales</taxon>
        <taxon>Spirosomataceae</taxon>
        <taxon>Dyadobacter</taxon>
    </lineage>
</organism>